<dbReference type="AlphaFoldDB" id="A0AB34FZE4"/>
<sequence length="685" mass="76613">MAVCDIDLELQSRIGNMLKALGVVVAGLAAVAPPGALACGDSCYGPVDKVEHVRHVKRMQPGAPNATYGPKGPLEWGQVNFLHTTDTHGWLEGHLKEQNYGADWGDFVTFSRRMKQTAGNMGVDLLVIDTGDLHDGNGVSDATTPDGVKSMPIFTEIDYDLLTIGNHELYVSEVAYQMFDEYARKWGDKYVTSNVKVLNKATGKFEYVGATHRYFTTPKGLRVMAFGVLFDFTGNSNASQVLKAKDMVKESWFTEALASKKPVDMFVLFGHNPVRQTDFASTFQIVFDAIRATHAKTPVQIFGGHSHIRDFSVYDDSSVAIESGRYCETLGWVSMSGFDSSNSAFKGVKNPHGVKNPSRPAKADSKSPFVYSRRYLDWNRKTFIYHSRVDEEKFDYHSGERVTSDISKVRDELKLGDVYGCAPQDWCMSCAPFTDKKNIFPGVIYPAVSAVVLNKTRADKSRIILGNTGAIRFDLHKGPFTYDDNFIVAPFRDVFLYIPDVPFDKASKVIDQLNKGPVSKRELVSMPVPQDECTNPTLGYMSRRDLREARGVVRRQETVVPGYTTQDDWGTDGDDTEHSAIPHYSIPPYWEARASFPQDGTNPDKVDLIFFDLYVEPDQTNIEAWDIDGVLKFLSIETNVLNDLGAGYTKDMVQCYIDCNFTSQDFMLPYAKLAWQENKDNCPVV</sequence>
<dbReference type="InterPro" id="IPR006179">
    <property type="entry name" value="5_nucleotidase/apyrase"/>
</dbReference>
<feature type="domain" description="Putative 5'-nucleotidase C-terminal" evidence="1">
    <location>
        <begin position="425"/>
        <end position="613"/>
    </location>
</feature>
<dbReference type="InterPro" id="IPR029052">
    <property type="entry name" value="Metallo-depent_PP-like"/>
</dbReference>
<dbReference type="CDD" id="cd07407">
    <property type="entry name" value="MPP_YHR202W_N"/>
    <property type="match status" value="1"/>
</dbReference>
<evidence type="ECO:0000313" key="3">
    <source>
        <dbReference type="Proteomes" id="UP001163105"/>
    </source>
</evidence>
<dbReference type="PIRSF" id="PIRSF017316">
    <property type="entry name" value="Pesterase_C1039"/>
    <property type="match status" value="1"/>
</dbReference>
<dbReference type="InterPro" id="IPR036907">
    <property type="entry name" value="5'-Nucleotdase_C_sf"/>
</dbReference>
<dbReference type="FunFam" id="3.60.21.10:FF:000043">
    <property type="entry name" value="Ser/Thr protein phosphatase family"/>
    <property type="match status" value="1"/>
</dbReference>
<proteinExistence type="predicted"/>
<dbReference type="SUPFAM" id="SSF55816">
    <property type="entry name" value="5'-nucleotidase (syn. UDP-sugar hydrolase), C-terminal domain"/>
    <property type="match status" value="1"/>
</dbReference>
<dbReference type="InterPro" id="IPR014485">
    <property type="entry name" value="Pesterase_C1039"/>
</dbReference>
<dbReference type="Gene3D" id="3.90.780.10">
    <property type="entry name" value="5'-Nucleotidase, C-terminal domain"/>
    <property type="match status" value="1"/>
</dbReference>
<dbReference type="GO" id="GO:0005576">
    <property type="term" value="C:extracellular region"/>
    <property type="evidence" value="ECO:0007669"/>
    <property type="project" value="UniProtKB-ARBA"/>
</dbReference>
<dbReference type="GO" id="GO:0009166">
    <property type="term" value="P:nucleotide catabolic process"/>
    <property type="evidence" value="ECO:0007669"/>
    <property type="project" value="InterPro"/>
</dbReference>
<organism evidence="2 3">
    <name type="scientific">Purpureocillium lavendulum</name>
    <dbReference type="NCBI Taxonomy" id="1247861"/>
    <lineage>
        <taxon>Eukaryota</taxon>
        <taxon>Fungi</taxon>
        <taxon>Dikarya</taxon>
        <taxon>Ascomycota</taxon>
        <taxon>Pezizomycotina</taxon>
        <taxon>Sordariomycetes</taxon>
        <taxon>Hypocreomycetidae</taxon>
        <taxon>Hypocreales</taxon>
        <taxon>Ophiocordycipitaceae</taxon>
        <taxon>Purpureocillium</taxon>
    </lineage>
</organism>
<dbReference type="Pfam" id="PF21953">
    <property type="entry name" value="NadN_nucleosid_C"/>
    <property type="match status" value="1"/>
</dbReference>
<dbReference type="Gene3D" id="3.60.21.10">
    <property type="match status" value="1"/>
</dbReference>
<dbReference type="Proteomes" id="UP001163105">
    <property type="component" value="Unassembled WGS sequence"/>
</dbReference>
<accession>A0AB34FZE4</accession>
<gene>
    <name evidence="2" type="ORF">O9K51_03111</name>
</gene>
<comment type="caution">
    <text evidence="2">The sequence shown here is derived from an EMBL/GenBank/DDBJ whole genome shotgun (WGS) entry which is preliminary data.</text>
</comment>
<dbReference type="PANTHER" id="PTHR11575:SF22">
    <property type="entry name" value="ADL392WP"/>
    <property type="match status" value="1"/>
</dbReference>
<keyword evidence="3" id="KW-1185">Reference proteome</keyword>
<dbReference type="InterPro" id="IPR053828">
    <property type="entry name" value="Nucleosidase_C"/>
</dbReference>
<dbReference type="EMBL" id="JAQHRD010000002">
    <property type="protein sequence ID" value="KAJ6444715.1"/>
    <property type="molecule type" value="Genomic_DNA"/>
</dbReference>
<dbReference type="InterPro" id="IPR041823">
    <property type="entry name" value="YHR202W_N"/>
</dbReference>
<evidence type="ECO:0000259" key="1">
    <source>
        <dbReference type="Pfam" id="PF21953"/>
    </source>
</evidence>
<name>A0AB34FZE4_9HYPO</name>
<reference evidence="2" key="1">
    <citation type="submission" date="2023-01" db="EMBL/GenBank/DDBJ databases">
        <title>The growth and conidiation of Purpureocillium lavendulum are regulated by nitrogen source and histone H3K14 acetylation.</title>
        <authorList>
            <person name="Tang P."/>
            <person name="Han J."/>
            <person name="Zhang C."/>
            <person name="Tang P."/>
            <person name="Qi F."/>
            <person name="Zhang K."/>
            <person name="Liang L."/>
        </authorList>
    </citation>
    <scope>NUCLEOTIDE SEQUENCE</scope>
    <source>
        <strain evidence="2">YMF1.00683</strain>
    </source>
</reference>
<dbReference type="SUPFAM" id="SSF56300">
    <property type="entry name" value="Metallo-dependent phosphatases"/>
    <property type="match status" value="1"/>
</dbReference>
<dbReference type="GO" id="GO:0016787">
    <property type="term" value="F:hydrolase activity"/>
    <property type="evidence" value="ECO:0007669"/>
    <property type="project" value="InterPro"/>
</dbReference>
<protein>
    <submittedName>
        <fullName evidence="2">Ser/thr protein phosphatase family</fullName>
    </submittedName>
</protein>
<evidence type="ECO:0000313" key="2">
    <source>
        <dbReference type="EMBL" id="KAJ6444715.1"/>
    </source>
</evidence>
<dbReference type="PANTHER" id="PTHR11575">
    <property type="entry name" value="5'-NUCLEOTIDASE-RELATED"/>
    <property type="match status" value="1"/>
</dbReference>
<dbReference type="GO" id="GO:0005829">
    <property type="term" value="C:cytosol"/>
    <property type="evidence" value="ECO:0007669"/>
    <property type="project" value="TreeGrafter"/>
</dbReference>